<dbReference type="AlphaFoldDB" id="A0A9P7RU37"/>
<dbReference type="KEGG" id="more:E1B28_011138"/>
<reference evidence="1" key="1">
    <citation type="journal article" date="2021" name="Genome Biol. Evol.">
        <title>The assembled and annotated genome of the fairy-ring fungus Marasmius oreades.</title>
        <authorList>
            <person name="Hiltunen M."/>
            <person name="Ament-Velasquez S.L."/>
            <person name="Johannesson H."/>
        </authorList>
    </citation>
    <scope>NUCLEOTIDE SEQUENCE</scope>
    <source>
        <strain evidence="1">03SP1</strain>
    </source>
</reference>
<accession>A0A9P7RU37</accession>
<dbReference type="OrthoDB" id="2639744at2759"/>
<organism evidence="1 2">
    <name type="scientific">Marasmius oreades</name>
    <name type="common">fairy-ring Marasmius</name>
    <dbReference type="NCBI Taxonomy" id="181124"/>
    <lineage>
        <taxon>Eukaryota</taxon>
        <taxon>Fungi</taxon>
        <taxon>Dikarya</taxon>
        <taxon>Basidiomycota</taxon>
        <taxon>Agaricomycotina</taxon>
        <taxon>Agaricomycetes</taxon>
        <taxon>Agaricomycetidae</taxon>
        <taxon>Agaricales</taxon>
        <taxon>Marasmiineae</taxon>
        <taxon>Marasmiaceae</taxon>
        <taxon>Marasmius</taxon>
    </lineage>
</organism>
<proteinExistence type="predicted"/>
<dbReference type="EMBL" id="CM032187">
    <property type="protein sequence ID" value="KAG7089453.1"/>
    <property type="molecule type" value="Genomic_DNA"/>
</dbReference>
<protein>
    <submittedName>
        <fullName evidence="1">Uncharacterized protein</fullName>
    </submittedName>
</protein>
<dbReference type="RefSeq" id="XP_043005923.1">
    <property type="nucleotide sequence ID" value="XM_043156138.1"/>
</dbReference>
<dbReference type="GeneID" id="66080213"/>
<dbReference type="Proteomes" id="UP001049176">
    <property type="component" value="Chromosome 7"/>
</dbReference>
<keyword evidence="2" id="KW-1185">Reference proteome</keyword>
<comment type="caution">
    <text evidence="1">The sequence shown here is derived from an EMBL/GenBank/DDBJ whole genome shotgun (WGS) entry which is preliminary data.</text>
</comment>
<name>A0A9P7RU37_9AGAR</name>
<evidence type="ECO:0000313" key="1">
    <source>
        <dbReference type="EMBL" id="KAG7089453.1"/>
    </source>
</evidence>
<gene>
    <name evidence="1" type="ORF">E1B28_011138</name>
</gene>
<evidence type="ECO:0000313" key="2">
    <source>
        <dbReference type="Proteomes" id="UP001049176"/>
    </source>
</evidence>
<sequence>MKSARGIPLGPTNHIIIPQQPFFDENQMANLESFRQESVSFQLERFPELGVRISDALGDEPILVGGNDMVFDKDVYKEIKLRILWPGYSRFPFERRLKTRDTKASRSLVLMLLSRAIADFIKHVNHNRIPVEQGFERWEVGMHRPSITSKDLFVTGLIHRGGSNWQPEIWCPSNRAN</sequence>